<dbReference type="PANTHER" id="PTHR11109">
    <property type="entry name" value="GTP CYCLOHYDROLASE I"/>
    <property type="match status" value="1"/>
</dbReference>
<evidence type="ECO:0000256" key="4">
    <source>
        <dbReference type="ARBA" id="ARBA00017272"/>
    </source>
</evidence>
<keyword evidence="7" id="KW-0378">Hydrolase</keyword>
<dbReference type="GO" id="GO:0005525">
    <property type="term" value="F:GTP binding"/>
    <property type="evidence" value="ECO:0007669"/>
    <property type="project" value="UniProtKB-KW"/>
</dbReference>
<keyword evidence="5" id="KW-0021">Allosteric enzyme</keyword>
<sequence length="324" mass="35885">MDAASTSSLSSSGRRKRHHSGEDKASSKKHKHQKANGHGRRDSLSAPARDPRDIPEKPKKKSSSSSKKSKDTTTTTTSNSNSNNITKALPAAVAVATPTTTGTSTRSPSPIVDFDGLSRPTRGTRERREETKEEADKRLARMSGAVRTILECVGEDADREGLLATPERYSKAMLFFTKGYQQNVRDIVNGAIFEEGHNEMVIVKDIEIFSMCEHHLVPFTGKMHIGYIPNQSVIGISKLPRIAEMFARRLQIQERLTKEVANAIMEVLKPQGVAVVMESSHLCMVMRGVEKTSTSTITSCVLGCFERKEKTRNEFLNLISVNRR</sequence>
<evidence type="ECO:0000256" key="7">
    <source>
        <dbReference type="ARBA" id="ARBA00022801"/>
    </source>
</evidence>
<comment type="function">
    <text evidence="11">GTP cyclohydrolase 1 is the first enzyme in the biosynthetic pathway leading to folic acid.</text>
</comment>
<protein>
    <recommendedName>
        <fullName evidence="4">GTP cyclohydrolase 1</fullName>
        <ecNumber evidence="3">3.5.4.16</ecNumber>
    </recommendedName>
    <alternativeName>
        <fullName evidence="10">GTP cyclohydrolase I</fullName>
    </alternativeName>
</protein>
<feature type="compositionally biased region" description="Low complexity" evidence="12">
    <location>
        <begin position="1"/>
        <end position="12"/>
    </location>
</feature>
<feature type="compositionally biased region" description="Basic residues" evidence="12">
    <location>
        <begin position="27"/>
        <end position="38"/>
    </location>
</feature>
<feature type="compositionally biased region" description="Basic and acidic residues" evidence="12">
    <location>
        <begin position="123"/>
        <end position="133"/>
    </location>
</feature>
<dbReference type="OrthoDB" id="4966at2759"/>
<dbReference type="GO" id="GO:0046654">
    <property type="term" value="P:tetrahydrofolate biosynthetic process"/>
    <property type="evidence" value="ECO:0007669"/>
    <property type="project" value="InterPro"/>
</dbReference>
<evidence type="ECO:0000256" key="10">
    <source>
        <dbReference type="ARBA" id="ARBA00030854"/>
    </source>
</evidence>
<dbReference type="Gene3D" id="3.30.1130.10">
    <property type="match status" value="1"/>
</dbReference>
<dbReference type="InterPro" id="IPR001474">
    <property type="entry name" value="GTP_CycHdrlase_I"/>
</dbReference>
<dbReference type="NCBIfam" id="NF006826">
    <property type="entry name" value="PRK09347.1-3"/>
    <property type="match status" value="1"/>
</dbReference>
<dbReference type="GO" id="GO:0008270">
    <property type="term" value="F:zinc ion binding"/>
    <property type="evidence" value="ECO:0007669"/>
    <property type="project" value="TreeGrafter"/>
</dbReference>
<comment type="pathway">
    <text evidence="1">Cofactor biosynthesis; 7,8-dihydroneopterin triphosphate biosynthesis; 7,8-dihydroneopterin triphosphate from GTP: step 1/1.</text>
</comment>
<feature type="domain" description="GTP cyclohydrolase I" evidence="13">
    <location>
        <begin position="143"/>
        <end position="319"/>
    </location>
</feature>
<evidence type="ECO:0000256" key="12">
    <source>
        <dbReference type="SAM" id="MobiDB-lite"/>
    </source>
</evidence>
<dbReference type="InterPro" id="IPR020602">
    <property type="entry name" value="GTP_CycHdrlase_I_dom"/>
</dbReference>
<feature type="region of interest" description="Disordered" evidence="12">
    <location>
        <begin position="1"/>
        <end position="133"/>
    </location>
</feature>
<dbReference type="InterPro" id="IPR018234">
    <property type="entry name" value="GTP_CycHdrlase_I_CS"/>
</dbReference>
<dbReference type="FunFam" id="3.30.1130.10:FF:000012">
    <property type="entry name" value="GTP cyclohydrolase 1"/>
    <property type="match status" value="1"/>
</dbReference>
<organism evidence="14 15">
    <name type="scientific">Cytospora mali</name>
    <name type="common">Apple Valsa canker fungus</name>
    <name type="synonym">Valsa mali</name>
    <dbReference type="NCBI Taxonomy" id="578113"/>
    <lineage>
        <taxon>Eukaryota</taxon>
        <taxon>Fungi</taxon>
        <taxon>Dikarya</taxon>
        <taxon>Ascomycota</taxon>
        <taxon>Pezizomycotina</taxon>
        <taxon>Sordariomycetes</taxon>
        <taxon>Sordariomycetidae</taxon>
        <taxon>Diaporthales</taxon>
        <taxon>Cytosporaceae</taxon>
        <taxon>Cytospora</taxon>
    </lineage>
</organism>
<evidence type="ECO:0000256" key="1">
    <source>
        <dbReference type="ARBA" id="ARBA00005080"/>
    </source>
</evidence>
<evidence type="ECO:0000256" key="6">
    <source>
        <dbReference type="ARBA" id="ARBA00022741"/>
    </source>
</evidence>
<evidence type="ECO:0000256" key="5">
    <source>
        <dbReference type="ARBA" id="ARBA00022533"/>
    </source>
</evidence>
<dbReference type="Pfam" id="PF01227">
    <property type="entry name" value="GTP_cyclohydroI"/>
    <property type="match status" value="1"/>
</dbReference>
<dbReference type="PANTHER" id="PTHR11109:SF7">
    <property type="entry name" value="GTP CYCLOHYDROLASE 1"/>
    <property type="match status" value="1"/>
</dbReference>
<evidence type="ECO:0000256" key="2">
    <source>
        <dbReference type="ARBA" id="ARBA00008085"/>
    </source>
</evidence>
<dbReference type="GO" id="GO:0005737">
    <property type="term" value="C:cytoplasm"/>
    <property type="evidence" value="ECO:0007669"/>
    <property type="project" value="TreeGrafter"/>
</dbReference>
<evidence type="ECO:0000256" key="8">
    <source>
        <dbReference type="ARBA" id="ARBA00022909"/>
    </source>
</evidence>
<evidence type="ECO:0000256" key="3">
    <source>
        <dbReference type="ARBA" id="ARBA00012715"/>
    </source>
</evidence>
<evidence type="ECO:0000256" key="11">
    <source>
        <dbReference type="ARBA" id="ARBA00055676"/>
    </source>
</evidence>
<dbReference type="NCBIfam" id="TIGR00063">
    <property type="entry name" value="folE"/>
    <property type="match status" value="1"/>
</dbReference>
<accession>A0A194VEV4</accession>
<dbReference type="InterPro" id="IPR043134">
    <property type="entry name" value="GTP-CH-I_N"/>
</dbReference>
<dbReference type="GO" id="GO:0003934">
    <property type="term" value="F:GTP cyclohydrolase I activity"/>
    <property type="evidence" value="ECO:0007669"/>
    <property type="project" value="UniProtKB-EC"/>
</dbReference>
<dbReference type="HAMAP" id="MF_00223">
    <property type="entry name" value="FolE"/>
    <property type="match status" value="1"/>
</dbReference>
<evidence type="ECO:0000256" key="9">
    <source>
        <dbReference type="ARBA" id="ARBA00023134"/>
    </source>
</evidence>
<dbReference type="InterPro" id="IPR043133">
    <property type="entry name" value="GTP-CH-I_C/QueF"/>
</dbReference>
<comment type="similarity">
    <text evidence="2">Belongs to the GTP cyclohydrolase I family.</text>
</comment>
<feature type="compositionally biased region" description="Low complexity" evidence="12">
    <location>
        <begin position="72"/>
        <end position="110"/>
    </location>
</feature>
<dbReference type="STRING" id="694573.A0A194VEV4"/>
<dbReference type="FunFam" id="1.10.286.10:FF:000003">
    <property type="entry name" value="GTP cyclohydrolase 1"/>
    <property type="match status" value="1"/>
</dbReference>
<dbReference type="GO" id="GO:0006729">
    <property type="term" value="P:tetrahydrobiopterin biosynthetic process"/>
    <property type="evidence" value="ECO:0007669"/>
    <property type="project" value="TreeGrafter"/>
</dbReference>
<dbReference type="NCBIfam" id="NF006825">
    <property type="entry name" value="PRK09347.1-2"/>
    <property type="match status" value="1"/>
</dbReference>
<evidence type="ECO:0000259" key="13">
    <source>
        <dbReference type="Pfam" id="PF01227"/>
    </source>
</evidence>
<keyword evidence="15" id="KW-1185">Reference proteome</keyword>
<feature type="compositionally biased region" description="Basic and acidic residues" evidence="12">
    <location>
        <begin position="39"/>
        <end position="57"/>
    </location>
</feature>
<keyword evidence="6" id="KW-0547">Nucleotide-binding</keyword>
<keyword evidence="8" id="KW-0289">Folate biosynthesis</keyword>
<reference evidence="15" key="1">
    <citation type="submission" date="2014-12" db="EMBL/GenBank/DDBJ databases">
        <title>Genome Sequence of Valsa Canker Pathogens Uncovers a Specific Adaption of Colonization on Woody Bark.</title>
        <authorList>
            <person name="Yin Z."/>
            <person name="Liu H."/>
            <person name="Gao X."/>
            <person name="Li Z."/>
            <person name="Song N."/>
            <person name="Ke X."/>
            <person name="Dai Q."/>
            <person name="Wu Y."/>
            <person name="Sun Y."/>
            <person name="Xu J.-R."/>
            <person name="Kang Z.K."/>
            <person name="Wang L."/>
            <person name="Huang L."/>
        </authorList>
    </citation>
    <scope>NUCLEOTIDE SEQUENCE [LARGE SCALE GENOMIC DNA]</scope>
    <source>
        <strain evidence="15">SXYL134</strain>
    </source>
</reference>
<dbReference type="UniPathway" id="UPA00848">
    <property type="reaction ID" value="UER00151"/>
</dbReference>
<gene>
    <name evidence="14" type="ORF">VP1G_09543</name>
</gene>
<dbReference type="GO" id="GO:0046656">
    <property type="term" value="P:folic acid biosynthetic process"/>
    <property type="evidence" value="ECO:0007669"/>
    <property type="project" value="UniProtKB-KW"/>
</dbReference>
<dbReference type="SUPFAM" id="SSF55620">
    <property type="entry name" value="Tetrahydrobiopterin biosynthesis enzymes-like"/>
    <property type="match status" value="1"/>
</dbReference>
<dbReference type="AlphaFoldDB" id="A0A194VEV4"/>
<dbReference type="EC" id="3.5.4.16" evidence="3"/>
<dbReference type="PROSITE" id="PS00860">
    <property type="entry name" value="GTP_CYCLOHYDROL_1_2"/>
    <property type="match status" value="1"/>
</dbReference>
<dbReference type="Proteomes" id="UP000078576">
    <property type="component" value="Unassembled WGS sequence"/>
</dbReference>
<evidence type="ECO:0000313" key="14">
    <source>
        <dbReference type="EMBL" id="KUI62418.1"/>
    </source>
</evidence>
<dbReference type="Gene3D" id="1.10.286.10">
    <property type="match status" value="1"/>
</dbReference>
<dbReference type="CDD" id="cd00642">
    <property type="entry name" value="GTP_cyclohydro1"/>
    <property type="match status" value="1"/>
</dbReference>
<name>A0A194VEV4_CYTMA</name>
<proteinExistence type="inferred from homology"/>
<keyword evidence="9" id="KW-0342">GTP-binding</keyword>
<dbReference type="PROSITE" id="PS00859">
    <property type="entry name" value="GTP_CYCLOHYDROL_1_1"/>
    <property type="match status" value="1"/>
</dbReference>
<evidence type="ECO:0000313" key="15">
    <source>
        <dbReference type="Proteomes" id="UP000078576"/>
    </source>
</evidence>
<dbReference type="EMBL" id="KN714812">
    <property type="protein sequence ID" value="KUI62418.1"/>
    <property type="molecule type" value="Genomic_DNA"/>
</dbReference>